<organism evidence="3 4">
    <name type="scientific">Mesosutterella porci</name>
    <dbReference type="NCBI Taxonomy" id="2915351"/>
    <lineage>
        <taxon>Bacteria</taxon>
        <taxon>Pseudomonadati</taxon>
        <taxon>Pseudomonadota</taxon>
        <taxon>Betaproteobacteria</taxon>
        <taxon>Burkholderiales</taxon>
        <taxon>Sutterellaceae</taxon>
        <taxon>Mesosutterella</taxon>
    </lineage>
</organism>
<dbReference type="InterPro" id="IPR011642">
    <property type="entry name" value="Gate_dom"/>
</dbReference>
<keyword evidence="1" id="KW-0812">Transmembrane</keyword>
<name>A0ABS9MS18_9BURK</name>
<protein>
    <recommendedName>
        <fullName evidence="2">Nucleoside transporter/FeoB GTPase Gate domain-containing protein</fullName>
    </recommendedName>
</protein>
<dbReference type="EMBL" id="JAKNCT010000009">
    <property type="protein sequence ID" value="MCG5031400.1"/>
    <property type="molecule type" value="Genomic_DNA"/>
</dbReference>
<evidence type="ECO:0000313" key="4">
    <source>
        <dbReference type="Proteomes" id="UP001297600"/>
    </source>
</evidence>
<reference evidence="3 4" key="1">
    <citation type="submission" date="2022-02" db="EMBL/GenBank/DDBJ databases">
        <title>Mesosutterella porci, a novel member of the family Sutterellaceae from pig feces.</title>
        <authorList>
            <person name="Wylensek D."/>
            <person name="Clavel T."/>
        </authorList>
    </citation>
    <scope>NUCLEOTIDE SEQUENCE [LARGE SCALE GENOMIC DNA]</scope>
    <source>
        <strain evidence="4">oilRF-744-wt-GAM-9</strain>
    </source>
</reference>
<sequence length="231" mass="23875">MADAVTSPKKKVGVGAYIALIFACVFFSGALASTQWWGVFDFTTLNGGWGKLVSNVTMDQSGTLHTVMSNLRGKGGSGAIDGFCFALTLVPTVMFSIAMITVLEHYGALEAARILLTPILKPLLGIPGTAGLALIGSLQSTDGGAALTRQLKDAGQLTEKETNVFAAFQLTADAPITNFLGSGSILYTLTGADGNPVIPVSIGVGLGIILLGKVVAAQLMRLFLIRKAGKA</sequence>
<evidence type="ECO:0000256" key="1">
    <source>
        <dbReference type="SAM" id="Phobius"/>
    </source>
</evidence>
<evidence type="ECO:0000313" key="3">
    <source>
        <dbReference type="EMBL" id="MCG5031400.1"/>
    </source>
</evidence>
<comment type="caution">
    <text evidence="3">The sequence shown here is derived from an EMBL/GenBank/DDBJ whole genome shotgun (WGS) entry which is preliminary data.</text>
</comment>
<proteinExistence type="predicted"/>
<dbReference type="Pfam" id="PF07670">
    <property type="entry name" value="Gate"/>
    <property type="match status" value="1"/>
</dbReference>
<evidence type="ECO:0000259" key="2">
    <source>
        <dbReference type="Pfam" id="PF07670"/>
    </source>
</evidence>
<feature type="transmembrane region" description="Helical" evidence="1">
    <location>
        <begin position="197"/>
        <end position="224"/>
    </location>
</feature>
<feature type="transmembrane region" description="Helical" evidence="1">
    <location>
        <begin position="115"/>
        <end position="135"/>
    </location>
</feature>
<dbReference type="RefSeq" id="WP_237979134.1">
    <property type="nucleotide sequence ID" value="NZ_JAKNCT010000009.1"/>
</dbReference>
<feature type="transmembrane region" description="Helical" evidence="1">
    <location>
        <begin position="79"/>
        <end position="103"/>
    </location>
</feature>
<feature type="domain" description="Nucleoside transporter/FeoB GTPase Gate" evidence="2">
    <location>
        <begin position="87"/>
        <end position="170"/>
    </location>
</feature>
<keyword evidence="1" id="KW-1133">Transmembrane helix</keyword>
<dbReference type="Proteomes" id="UP001297600">
    <property type="component" value="Unassembled WGS sequence"/>
</dbReference>
<keyword evidence="1" id="KW-0472">Membrane</keyword>
<feature type="transmembrane region" description="Helical" evidence="1">
    <location>
        <begin position="12"/>
        <end position="32"/>
    </location>
</feature>
<keyword evidence="4" id="KW-1185">Reference proteome</keyword>
<accession>A0ABS9MS18</accession>
<gene>
    <name evidence="3" type="ORF">MAF45_08105</name>
</gene>